<feature type="domain" description="Lactate/malate dehydrogenase C-terminal" evidence="14">
    <location>
        <begin position="179"/>
        <end position="340"/>
    </location>
</feature>
<dbReference type="Proteomes" id="UP000037460">
    <property type="component" value="Unassembled WGS sequence"/>
</dbReference>
<dbReference type="GO" id="GO:0030060">
    <property type="term" value="F:L-malate dehydrogenase (NAD+) activity"/>
    <property type="evidence" value="ECO:0007669"/>
    <property type="project" value="UniProtKB-EC"/>
</dbReference>
<evidence type="ECO:0000313" key="16">
    <source>
        <dbReference type="Proteomes" id="UP000037460"/>
    </source>
</evidence>
<keyword evidence="16" id="KW-1185">Reference proteome</keyword>
<dbReference type="GO" id="GO:0005737">
    <property type="term" value="C:cytoplasm"/>
    <property type="evidence" value="ECO:0007669"/>
    <property type="project" value="TreeGrafter"/>
</dbReference>
<evidence type="ECO:0000256" key="3">
    <source>
        <dbReference type="ARBA" id="ARBA00012995"/>
    </source>
</evidence>
<dbReference type="SUPFAM" id="SSF56327">
    <property type="entry name" value="LDH C-terminal domain-like"/>
    <property type="match status" value="1"/>
</dbReference>
<feature type="binding site" evidence="9">
    <location>
        <position position="185"/>
    </location>
    <ligand>
        <name>substrate</name>
    </ligand>
</feature>
<evidence type="ECO:0000259" key="14">
    <source>
        <dbReference type="Pfam" id="PF02866"/>
    </source>
</evidence>
<proteinExistence type="inferred from homology"/>
<dbReference type="CDD" id="cd01337">
    <property type="entry name" value="MDH_glyoxysomal_mitochondrial"/>
    <property type="match status" value="1"/>
</dbReference>
<keyword evidence="6 10" id="KW-0520">NAD</keyword>
<dbReference type="InterPro" id="IPR036291">
    <property type="entry name" value="NAD(P)-bd_dom_sf"/>
</dbReference>
<dbReference type="PANTHER" id="PTHR11540">
    <property type="entry name" value="MALATE AND LACTATE DEHYDROGENASE"/>
    <property type="match status" value="1"/>
</dbReference>
<organism evidence="15 16">
    <name type="scientific">Chrysochromulina tobinii</name>
    <dbReference type="NCBI Taxonomy" id="1460289"/>
    <lineage>
        <taxon>Eukaryota</taxon>
        <taxon>Haptista</taxon>
        <taxon>Haptophyta</taxon>
        <taxon>Prymnesiophyceae</taxon>
        <taxon>Prymnesiales</taxon>
        <taxon>Chrysochromulinaceae</taxon>
        <taxon>Chrysochromulina</taxon>
    </lineage>
</organism>
<feature type="active site" description="Proton acceptor" evidence="8">
    <location>
        <position position="209"/>
    </location>
</feature>
<evidence type="ECO:0000256" key="6">
    <source>
        <dbReference type="ARBA" id="ARBA00023027"/>
    </source>
</evidence>
<feature type="binding site" evidence="9">
    <location>
        <position position="113"/>
    </location>
    <ligand>
        <name>substrate</name>
    </ligand>
</feature>
<sequence>MLRAASSSARTASRALTTVTAERGIKVAVLGAAGGIGQPLSMLCKLSPLIDEVGCYDVVGTPGVAADLSHIPSKAKITGNLPSSGTWPPSGNKGLEAALTGADIVIIPAGVPRKPGMTRDDLFNTNAGIVKTLVEGCAKFCPNAVLGIISNPVNSTVPIAAEVLKKAGVYNPKKLLGVTTLDVCRANTFVAENQNMDVSKLNVPVIGGHAGITILPLLSQVPGAKFSDADREKLTVRIQFGGDEVVAAKAGSGSATLSMAYAGFLFTEGLIKGMKGEDVTMCAYVESTITEASFFASPVKFGPEGVKEVLGFGTLSAYEKVWFDKMIPDLKKQIAKGIEFANAKPAAA</sequence>
<evidence type="ECO:0000256" key="7">
    <source>
        <dbReference type="ARBA" id="ARBA00048313"/>
    </source>
</evidence>
<comment type="caution">
    <text evidence="15">The sequence shown here is derived from an EMBL/GenBank/DDBJ whole genome shotgun (WGS) entry which is preliminary data.</text>
</comment>
<feature type="binding site" evidence="10">
    <location>
        <position position="57"/>
    </location>
    <ligand>
        <name>NAD(+)</name>
        <dbReference type="ChEBI" id="CHEBI:57540"/>
    </ligand>
</feature>
<dbReference type="GO" id="GO:0006108">
    <property type="term" value="P:malate metabolic process"/>
    <property type="evidence" value="ECO:0007669"/>
    <property type="project" value="InterPro"/>
</dbReference>
<dbReference type="Pfam" id="PF02866">
    <property type="entry name" value="Ldh_1_C"/>
    <property type="match status" value="1"/>
</dbReference>
<reference evidence="16" key="1">
    <citation type="journal article" date="2015" name="PLoS Genet.">
        <title>Genome Sequence and Transcriptome Analyses of Chrysochromulina tobin: Metabolic Tools for Enhanced Algal Fitness in the Prominent Order Prymnesiales (Haptophyceae).</title>
        <authorList>
            <person name="Hovde B.T."/>
            <person name="Deodato C.R."/>
            <person name="Hunsperger H.M."/>
            <person name="Ryken S.A."/>
            <person name="Yost W."/>
            <person name="Jha R.K."/>
            <person name="Patterson J."/>
            <person name="Monnat R.J. Jr."/>
            <person name="Barlow S.B."/>
            <person name="Starkenburg S.R."/>
            <person name="Cattolico R.A."/>
        </authorList>
    </citation>
    <scope>NUCLEOTIDE SEQUENCE</scope>
    <source>
        <strain evidence="16">CCMP291</strain>
    </source>
</reference>
<comment type="subunit">
    <text evidence="2">Homodimer.</text>
</comment>
<dbReference type="Pfam" id="PF00056">
    <property type="entry name" value="Ldh_1_N"/>
    <property type="match status" value="1"/>
</dbReference>
<feature type="binding site" evidence="9">
    <location>
        <position position="151"/>
    </location>
    <ligand>
        <name>substrate</name>
    </ligand>
</feature>
<name>A0A0M0LQT4_9EUKA</name>
<keyword evidence="5 11" id="KW-0560">Oxidoreductase</keyword>
<feature type="binding site" evidence="10">
    <location>
        <begin position="31"/>
        <end position="37"/>
    </location>
    <ligand>
        <name>NAD(+)</name>
        <dbReference type="ChEBI" id="CHEBI:57540"/>
    </ligand>
</feature>
<dbReference type="SUPFAM" id="SSF51735">
    <property type="entry name" value="NAD(P)-binding Rossmann-fold domains"/>
    <property type="match status" value="1"/>
</dbReference>
<dbReference type="InterPro" id="IPR001236">
    <property type="entry name" value="Lactate/malate_DH_N"/>
</dbReference>
<feature type="binding site" evidence="10">
    <location>
        <position position="259"/>
    </location>
    <ligand>
        <name>NAD(+)</name>
        <dbReference type="ChEBI" id="CHEBI:57540"/>
    </ligand>
</feature>
<evidence type="ECO:0000259" key="13">
    <source>
        <dbReference type="Pfam" id="PF00056"/>
    </source>
</evidence>
<evidence type="ECO:0000256" key="11">
    <source>
        <dbReference type="RuleBase" id="RU003369"/>
    </source>
</evidence>
<dbReference type="NCBIfam" id="TIGR01772">
    <property type="entry name" value="MDH_euk_gproteo"/>
    <property type="match status" value="1"/>
</dbReference>
<dbReference type="InterPro" id="IPR001557">
    <property type="entry name" value="L-lactate/malate_DH"/>
</dbReference>
<evidence type="ECO:0000256" key="9">
    <source>
        <dbReference type="PIRSR" id="PIRSR000102-2"/>
    </source>
</evidence>
<dbReference type="PANTHER" id="PTHR11540:SF16">
    <property type="entry name" value="MALATE DEHYDROGENASE, MITOCHONDRIAL"/>
    <property type="match status" value="1"/>
</dbReference>
<dbReference type="AlphaFoldDB" id="A0A0M0LQT4"/>
<feature type="binding site" evidence="10">
    <location>
        <position position="126"/>
    </location>
    <ligand>
        <name>NAD(+)</name>
        <dbReference type="ChEBI" id="CHEBI:57540"/>
    </ligand>
</feature>
<dbReference type="Gene3D" id="3.90.110.10">
    <property type="entry name" value="Lactate dehydrogenase/glycoside hydrolase, family 4, C-terminal"/>
    <property type="match status" value="1"/>
</dbReference>
<dbReference type="EC" id="1.1.1.37" evidence="3 12"/>
<gene>
    <name evidence="15" type="ORF">Ctob_015995</name>
</gene>
<accession>A0A0M0LQT4</accession>
<dbReference type="FunFam" id="3.90.110.10:FF:000001">
    <property type="entry name" value="Malate dehydrogenase"/>
    <property type="match status" value="1"/>
</dbReference>
<evidence type="ECO:0000256" key="1">
    <source>
        <dbReference type="ARBA" id="ARBA00008824"/>
    </source>
</evidence>
<evidence type="ECO:0000256" key="10">
    <source>
        <dbReference type="PIRSR" id="PIRSR000102-3"/>
    </source>
</evidence>
<comment type="catalytic activity">
    <reaction evidence="7 12">
        <text>(S)-malate + NAD(+) = oxaloacetate + NADH + H(+)</text>
        <dbReference type="Rhea" id="RHEA:21432"/>
        <dbReference type="ChEBI" id="CHEBI:15378"/>
        <dbReference type="ChEBI" id="CHEBI:15589"/>
        <dbReference type="ChEBI" id="CHEBI:16452"/>
        <dbReference type="ChEBI" id="CHEBI:57540"/>
        <dbReference type="ChEBI" id="CHEBI:57945"/>
        <dbReference type="EC" id="1.1.1.37"/>
    </reaction>
</comment>
<evidence type="ECO:0000256" key="12">
    <source>
        <dbReference type="RuleBase" id="RU003405"/>
    </source>
</evidence>
<dbReference type="InterPro" id="IPR022383">
    <property type="entry name" value="Lactate/malate_DH_C"/>
</dbReference>
<dbReference type="GO" id="GO:0006099">
    <property type="term" value="P:tricarboxylic acid cycle"/>
    <property type="evidence" value="ECO:0007669"/>
    <property type="project" value="UniProtKB-KW"/>
</dbReference>
<feature type="binding site" evidence="10">
    <location>
        <begin position="149"/>
        <end position="151"/>
    </location>
    <ligand>
        <name>NAD(+)</name>
        <dbReference type="ChEBI" id="CHEBI:57540"/>
    </ligand>
</feature>
<dbReference type="Gene3D" id="3.40.50.720">
    <property type="entry name" value="NAD(P)-binding Rossmann-like Domain"/>
    <property type="match status" value="1"/>
</dbReference>
<dbReference type="OrthoDB" id="4069699at2759"/>
<comment type="similarity">
    <text evidence="1">Belongs to the LDH/MDH superfamily. MDH type 1 family.</text>
</comment>
<evidence type="ECO:0000313" key="15">
    <source>
        <dbReference type="EMBL" id="KOO53399.1"/>
    </source>
</evidence>
<evidence type="ECO:0000256" key="8">
    <source>
        <dbReference type="PIRSR" id="PIRSR000102-1"/>
    </source>
</evidence>
<feature type="domain" description="Lactate/malate dehydrogenase N-terminal" evidence="13">
    <location>
        <begin position="25"/>
        <end position="177"/>
    </location>
</feature>
<dbReference type="InterPro" id="IPR015955">
    <property type="entry name" value="Lactate_DH/Glyco_Ohase_4_C"/>
</dbReference>
<dbReference type="FunFam" id="3.40.50.720:FF:000013">
    <property type="entry name" value="Malate dehydrogenase"/>
    <property type="match status" value="1"/>
</dbReference>
<dbReference type="PIRSF" id="PIRSF000102">
    <property type="entry name" value="Lac_mal_DH"/>
    <property type="match status" value="1"/>
</dbReference>
<protein>
    <recommendedName>
        <fullName evidence="3 12">Malate dehydrogenase</fullName>
        <ecNumber evidence="3 12">1.1.1.37</ecNumber>
    </recommendedName>
</protein>
<evidence type="ECO:0000256" key="2">
    <source>
        <dbReference type="ARBA" id="ARBA00011738"/>
    </source>
</evidence>
<dbReference type="EMBL" id="JWZX01000243">
    <property type="protein sequence ID" value="KOO53399.1"/>
    <property type="molecule type" value="Genomic_DNA"/>
</dbReference>
<dbReference type="InterPro" id="IPR001252">
    <property type="entry name" value="Malate_DH_AS"/>
</dbReference>
<keyword evidence="4 12" id="KW-0816">Tricarboxylic acid cycle</keyword>
<evidence type="ECO:0000256" key="4">
    <source>
        <dbReference type="ARBA" id="ARBA00022532"/>
    </source>
</evidence>
<dbReference type="PROSITE" id="PS00068">
    <property type="entry name" value="MDH"/>
    <property type="match status" value="1"/>
</dbReference>
<feature type="binding site" evidence="9">
    <location>
        <position position="119"/>
    </location>
    <ligand>
        <name>substrate</name>
    </ligand>
</feature>
<dbReference type="InterPro" id="IPR010097">
    <property type="entry name" value="Malate_DH_type1"/>
</dbReference>
<evidence type="ECO:0000256" key="5">
    <source>
        <dbReference type="ARBA" id="ARBA00023002"/>
    </source>
</evidence>